<evidence type="ECO:0000256" key="3">
    <source>
        <dbReference type="ARBA" id="ARBA00022741"/>
    </source>
</evidence>
<feature type="binding site" evidence="8 11">
    <location>
        <begin position="306"/>
        <end position="313"/>
    </location>
    <ligand>
        <name>ATP</name>
        <dbReference type="ChEBI" id="CHEBI:30616"/>
    </ligand>
</feature>
<name>A0A6A4QHW3_LUPAL</name>
<dbReference type="GO" id="GO:0005782">
    <property type="term" value="C:peroxisomal matrix"/>
    <property type="evidence" value="ECO:0007669"/>
    <property type="project" value="UniProtKB-SubCell"/>
</dbReference>
<keyword evidence="7 8" id="KW-0576">Peroxisome</keyword>
<keyword evidence="3 8" id="KW-0547">Nucleotide-binding</keyword>
<dbReference type="CDD" id="cd19500">
    <property type="entry name" value="RecA-like_Lon"/>
    <property type="match status" value="1"/>
</dbReference>
<sequence>MMWSTGMPVAARALHLSRGVEKPSGRVTYIVVLEGLCRFSVQELSTRGTYHTARISSLELTKTEMELVEQDQDFIMLSRQFKATAMELISVLELKQKTGGRTKVLLETVPVHKLADIFAASFEISFEEQLSMLDAVDPKVRLSKATELVDRHLQSIRVAEKITQKVEGQLSKSQKEFLLRQQMRAIKEELGDNDDDEDDLVALERKMESAGMPQNVSKLAHRELRRLKKMQPQQPGYNSSRVYLELLADLPWQKASEEIELDLRAARERLDSDHYGLVKVKQRIIEYLAVRKLKPDAKGPVLCFIGPPGVGKTSLASSIASALGRKFVRISLGGVKDEADIRGHRRTYVGSMPGRLIDGLKKVAVCNPVMLLDEVDKTGSDVRGDPASALLEVLDPEQNKTFNDHYLNVPFDLSKVVFVATANRMQPISPPLLDRMEVIELPGYTPEEKLQIAMRHLIPRVLDQHGLSSEFLQIPEGMVKLVIQRYTREAGVRSLERNLAALARAAAVRVAEQEHVVPLDKGVEGLAAPLLENRLADSTEVEMEVIPMSDNSQDLSNTFRVASPLVVDEAMLEKVLGAPRFDDREASERVASPGVTVGLVWTAFGGEVQFVEATAMAGKGELHLTGQLGDVIKESAQIALTWVRARAADLNLAAAERVNLLEDRDVHIHFPAGGVPKDGPSAGVTLVTTLVSLFSQKRVRSDTAMTGEMTLRGLVLPVGGVKDKILAAHRYGIKRVILPERNLKDLAEVPSSVLANLEILLAKKIEDVLEHAFEGGSPWRQHSKL</sequence>
<dbReference type="InterPro" id="IPR020568">
    <property type="entry name" value="Ribosomal_Su5_D2-typ_SF"/>
</dbReference>
<dbReference type="OrthoDB" id="2411602at2759"/>
<dbReference type="NCBIfam" id="TIGR00763">
    <property type="entry name" value="lon"/>
    <property type="match status" value="1"/>
</dbReference>
<dbReference type="InterPro" id="IPR015947">
    <property type="entry name" value="PUA-like_sf"/>
</dbReference>
<dbReference type="Pfam" id="PF05362">
    <property type="entry name" value="Lon_C"/>
    <property type="match status" value="1"/>
</dbReference>
<evidence type="ECO:0000259" key="14">
    <source>
        <dbReference type="PROSITE" id="PS51786"/>
    </source>
</evidence>
<evidence type="ECO:0000256" key="1">
    <source>
        <dbReference type="ARBA" id="ARBA00004253"/>
    </source>
</evidence>
<evidence type="ECO:0000256" key="5">
    <source>
        <dbReference type="ARBA" id="ARBA00022825"/>
    </source>
</evidence>
<keyword evidence="5 8" id="KW-0720">Serine protease</keyword>
<accession>A0A6A4QHW3</accession>
<dbReference type="InterPro" id="IPR027065">
    <property type="entry name" value="Lon_Prtase"/>
</dbReference>
<dbReference type="InterPro" id="IPR027501">
    <property type="entry name" value="Lonp2_euk"/>
</dbReference>
<dbReference type="GO" id="GO:0004252">
    <property type="term" value="F:serine-type endopeptidase activity"/>
    <property type="evidence" value="ECO:0007669"/>
    <property type="project" value="UniProtKB-UniRule"/>
</dbReference>
<dbReference type="PROSITE" id="PS01046">
    <property type="entry name" value="LON_SER"/>
    <property type="match status" value="1"/>
</dbReference>
<dbReference type="FunFam" id="3.40.50.300:FF:000651">
    <property type="entry name" value="Lon protease homolog 2, peroxisomal"/>
    <property type="match status" value="1"/>
</dbReference>
<feature type="active site" evidence="8 10">
    <location>
        <position position="724"/>
    </location>
</feature>
<comment type="subcellular location">
    <subcellularLocation>
        <location evidence="1 8">Peroxisome matrix</location>
    </subcellularLocation>
</comment>
<dbReference type="PIRSF" id="PIRSF001174">
    <property type="entry name" value="Lon_proteas"/>
    <property type="match status" value="1"/>
</dbReference>
<gene>
    <name evidence="16" type="ORF">Lalb_Chr05g0220701</name>
</gene>
<evidence type="ECO:0000313" key="16">
    <source>
        <dbReference type="EMBL" id="KAE9613748.1"/>
    </source>
</evidence>
<dbReference type="InterPro" id="IPR003959">
    <property type="entry name" value="ATPase_AAA_core"/>
</dbReference>
<dbReference type="GO" id="GO:0016558">
    <property type="term" value="P:protein import into peroxisome matrix"/>
    <property type="evidence" value="ECO:0007669"/>
    <property type="project" value="UniProtKB-UniRule"/>
</dbReference>
<dbReference type="GO" id="GO:0005524">
    <property type="term" value="F:ATP binding"/>
    <property type="evidence" value="ECO:0007669"/>
    <property type="project" value="UniProtKB-UniRule"/>
</dbReference>
<dbReference type="Pfam" id="PF22667">
    <property type="entry name" value="Lon_lid"/>
    <property type="match status" value="1"/>
</dbReference>
<evidence type="ECO:0000256" key="11">
    <source>
        <dbReference type="PIRSR" id="PIRSR001174-2"/>
    </source>
</evidence>
<dbReference type="GO" id="GO:0004176">
    <property type="term" value="F:ATP-dependent peptidase activity"/>
    <property type="evidence" value="ECO:0007669"/>
    <property type="project" value="UniProtKB-UniRule"/>
</dbReference>
<dbReference type="FunFam" id="1.20.58.1480:FF:000005">
    <property type="entry name" value="Lon protease homolog 2, peroxisomal"/>
    <property type="match status" value="1"/>
</dbReference>
<evidence type="ECO:0000256" key="12">
    <source>
        <dbReference type="PROSITE-ProRule" id="PRU01122"/>
    </source>
</evidence>
<evidence type="ECO:0000313" key="17">
    <source>
        <dbReference type="Proteomes" id="UP000447434"/>
    </source>
</evidence>
<dbReference type="PROSITE" id="PS51787">
    <property type="entry name" value="LON_N"/>
    <property type="match status" value="1"/>
</dbReference>
<dbReference type="FunFam" id="3.30.230.10:FF:000019">
    <property type="entry name" value="Lon protease homolog 2, peroxisomal"/>
    <property type="match status" value="1"/>
</dbReference>
<dbReference type="AlphaFoldDB" id="A0A6A4QHW3"/>
<evidence type="ECO:0000256" key="4">
    <source>
        <dbReference type="ARBA" id="ARBA00022801"/>
    </source>
</evidence>
<evidence type="ECO:0000256" key="7">
    <source>
        <dbReference type="ARBA" id="ARBA00023140"/>
    </source>
</evidence>
<dbReference type="EC" id="3.4.21.-" evidence="8"/>
<keyword evidence="17" id="KW-1185">Reference proteome</keyword>
<dbReference type="PRINTS" id="PR00830">
    <property type="entry name" value="ENDOLAPTASE"/>
</dbReference>
<dbReference type="Gene3D" id="1.20.5.5270">
    <property type="match status" value="1"/>
</dbReference>
<dbReference type="InterPro" id="IPR054594">
    <property type="entry name" value="Lon_lid"/>
</dbReference>
<feature type="domain" description="Lon N-terminal" evidence="15">
    <location>
        <begin position="1"/>
        <end position="153"/>
    </location>
</feature>
<dbReference type="InterPro" id="IPR003111">
    <property type="entry name" value="Lon_prtase_N"/>
</dbReference>
<dbReference type="SUPFAM" id="SSF54211">
    <property type="entry name" value="Ribosomal protein S5 domain 2-like"/>
    <property type="match status" value="1"/>
</dbReference>
<reference evidence="17" key="1">
    <citation type="journal article" date="2020" name="Nat. Commun.">
        <title>Genome sequence of the cluster root forming white lupin.</title>
        <authorList>
            <person name="Hufnagel B."/>
            <person name="Marques A."/>
            <person name="Soriano A."/>
            <person name="Marques L."/>
            <person name="Divol F."/>
            <person name="Doumas P."/>
            <person name="Sallet E."/>
            <person name="Mancinotti D."/>
            <person name="Carrere S."/>
            <person name="Marande W."/>
            <person name="Arribat S."/>
            <person name="Keller J."/>
            <person name="Huneau C."/>
            <person name="Blein T."/>
            <person name="Aime D."/>
            <person name="Laguerre M."/>
            <person name="Taylor J."/>
            <person name="Schubert V."/>
            <person name="Nelson M."/>
            <person name="Geu-Flores F."/>
            <person name="Crespi M."/>
            <person name="Gallardo-Guerrero K."/>
            <person name="Delaux P.-M."/>
            <person name="Salse J."/>
            <person name="Berges H."/>
            <person name="Guyot R."/>
            <person name="Gouzy J."/>
            <person name="Peret B."/>
        </authorList>
    </citation>
    <scope>NUCLEOTIDE SEQUENCE [LARGE SCALE GENOMIC DNA]</scope>
    <source>
        <strain evidence="17">cv. Amiga</strain>
    </source>
</reference>
<dbReference type="InterPro" id="IPR004815">
    <property type="entry name" value="Lon_bac/euk-typ"/>
</dbReference>
<dbReference type="SUPFAM" id="SSF88697">
    <property type="entry name" value="PUA domain-like"/>
    <property type="match status" value="1"/>
</dbReference>
<dbReference type="GO" id="GO:0006515">
    <property type="term" value="P:protein quality control for misfolded or incompletely synthesized proteins"/>
    <property type="evidence" value="ECO:0007669"/>
    <property type="project" value="UniProtKB-UniRule"/>
</dbReference>
<feature type="active site" evidence="8 10">
    <location>
        <position position="681"/>
    </location>
</feature>
<proteinExistence type="inferred from homology"/>
<comment type="caution">
    <text evidence="16">The sequence shown here is derived from an EMBL/GenBank/DDBJ whole genome shotgun (WGS) entry which is preliminary data.</text>
</comment>
<dbReference type="Gene3D" id="3.40.50.300">
    <property type="entry name" value="P-loop containing nucleotide triphosphate hydrolases"/>
    <property type="match status" value="1"/>
</dbReference>
<evidence type="ECO:0000256" key="9">
    <source>
        <dbReference type="PIRNR" id="PIRNR001174"/>
    </source>
</evidence>
<dbReference type="InterPro" id="IPR008268">
    <property type="entry name" value="Peptidase_S16_AS"/>
</dbReference>
<evidence type="ECO:0000256" key="13">
    <source>
        <dbReference type="RuleBase" id="RU000591"/>
    </source>
</evidence>
<dbReference type="Pfam" id="PF02190">
    <property type="entry name" value="LON_substr_bdg"/>
    <property type="match status" value="1"/>
</dbReference>
<evidence type="ECO:0000256" key="6">
    <source>
        <dbReference type="ARBA" id="ARBA00022840"/>
    </source>
</evidence>
<dbReference type="GO" id="GO:0016485">
    <property type="term" value="P:protein processing"/>
    <property type="evidence" value="ECO:0007669"/>
    <property type="project" value="UniProtKB-UniRule"/>
</dbReference>
<dbReference type="Gene3D" id="3.30.230.10">
    <property type="match status" value="1"/>
</dbReference>
<feature type="short sequence motif" description="Microbody targeting signal" evidence="8">
    <location>
        <begin position="783"/>
        <end position="785"/>
    </location>
</feature>
<comment type="similarity">
    <text evidence="8 9 12 13">Belongs to the peptidase S16 family.</text>
</comment>
<dbReference type="SMART" id="SM00382">
    <property type="entry name" value="AAA"/>
    <property type="match status" value="1"/>
</dbReference>
<organism evidence="16 17">
    <name type="scientific">Lupinus albus</name>
    <name type="common">White lupine</name>
    <name type="synonym">Lupinus termis</name>
    <dbReference type="NCBI Taxonomy" id="3870"/>
    <lineage>
        <taxon>Eukaryota</taxon>
        <taxon>Viridiplantae</taxon>
        <taxon>Streptophyta</taxon>
        <taxon>Embryophyta</taxon>
        <taxon>Tracheophyta</taxon>
        <taxon>Spermatophyta</taxon>
        <taxon>Magnoliopsida</taxon>
        <taxon>eudicotyledons</taxon>
        <taxon>Gunneridae</taxon>
        <taxon>Pentapetalae</taxon>
        <taxon>rosids</taxon>
        <taxon>fabids</taxon>
        <taxon>Fabales</taxon>
        <taxon>Fabaceae</taxon>
        <taxon>Papilionoideae</taxon>
        <taxon>50 kb inversion clade</taxon>
        <taxon>genistoids sensu lato</taxon>
        <taxon>core genistoids</taxon>
        <taxon>Genisteae</taxon>
        <taxon>Lupinus</taxon>
    </lineage>
</organism>
<dbReference type="SUPFAM" id="SSF52540">
    <property type="entry name" value="P-loop containing nucleoside triphosphate hydrolases"/>
    <property type="match status" value="1"/>
</dbReference>
<evidence type="ECO:0000256" key="10">
    <source>
        <dbReference type="PIRSR" id="PIRSR001174-1"/>
    </source>
</evidence>
<keyword evidence="6 8" id="KW-0067">ATP-binding</keyword>
<evidence type="ECO:0000256" key="8">
    <source>
        <dbReference type="HAMAP-Rule" id="MF_03121"/>
    </source>
</evidence>
<dbReference type="EMBL" id="WOCE01000005">
    <property type="protein sequence ID" value="KAE9613748.1"/>
    <property type="molecule type" value="Genomic_DNA"/>
</dbReference>
<dbReference type="Gene3D" id="1.10.8.60">
    <property type="match status" value="1"/>
</dbReference>
<protein>
    <recommendedName>
        <fullName evidence="8">Lon protease homolog 2, peroxisomal</fullName>
        <ecNumber evidence="8">3.4.21.-</ecNumber>
    </recommendedName>
</protein>
<dbReference type="InterPro" id="IPR014721">
    <property type="entry name" value="Ribsml_uS5_D2-typ_fold_subgr"/>
</dbReference>
<evidence type="ECO:0000256" key="2">
    <source>
        <dbReference type="ARBA" id="ARBA00022670"/>
    </source>
</evidence>
<keyword evidence="2 8" id="KW-0645">Protease</keyword>
<dbReference type="FunFam" id="1.20.5.5270:FF:000002">
    <property type="entry name" value="Lon protease homolog"/>
    <property type="match status" value="1"/>
</dbReference>
<dbReference type="Pfam" id="PF00004">
    <property type="entry name" value="AAA"/>
    <property type="match status" value="1"/>
</dbReference>
<dbReference type="Gene3D" id="1.20.58.1480">
    <property type="match status" value="1"/>
</dbReference>
<dbReference type="GO" id="GO:0016887">
    <property type="term" value="F:ATP hydrolysis activity"/>
    <property type="evidence" value="ECO:0007669"/>
    <property type="project" value="UniProtKB-UniRule"/>
</dbReference>
<dbReference type="PANTHER" id="PTHR10046">
    <property type="entry name" value="ATP DEPENDENT LON PROTEASE FAMILY MEMBER"/>
    <property type="match status" value="1"/>
</dbReference>
<dbReference type="InterPro" id="IPR008269">
    <property type="entry name" value="Lon_proteolytic"/>
</dbReference>
<comment type="function">
    <text evidence="8">ATP-dependent serine protease that mediates the selective degradation of misfolded and unassembled polypeptides in the peroxisomal matrix. Necessary for type 2 peroxisome targeting signal (PTS2)-containing protein processing and facilitates peroxisome matrix protein import.</text>
</comment>
<dbReference type="HAMAP" id="MF_03121">
    <property type="entry name" value="lonp2_euk"/>
    <property type="match status" value="1"/>
</dbReference>
<evidence type="ECO:0000259" key="15">
    <source>
        <dbReference type="PROSITE" id="PS51787"/>
    </source>
</evidence>
<feature type="domain" description="Lon proteolytic" evidence="14">
    <location>
        <begin position="590"/>
        <end position="775"/>
    </location>
</feature>
<dbReference type="Proteomes" id="UP000447434">
    <property type="component" value="Chromosome 5"/>
</dbReference>
<dbReference type="PROSITE" id="PS51786">
    <property type="entry name" value="LON_PROTEOLYTIC"/>
    <property type="match status" value="1"/>
</dbReference>
<dbReference type="SMART" id="SM00464">
    <property type="entry name" value="LON"/>
    <property type="match status" value="1"/>
</dbReference>
<dbReference type="InterPro" id="IPR003593">
    <property type="entry name" value="AAA+_ATPase"/>
</dbReference>
<keyword evidence="4 8" id="KW-0378">Hydrolase</keyword>
<dbReference type="InterPro" id="IPR027417">
    <property type="entry name" value="P-loop_NTPase"/>
</dbReference>